<reference evidence="1 2" key="1">
    <citation type="submission" date="2018-01" db="EMBL/GenBank/DDBJ databases">
        <title>Deinococcus koreensis sp. nov., a radiation-resistant bacterium isolated from river water.</title>
        <authorList>
            <person name="Choi A."/>
        </authorList>
    </citation>
    <scope>NUCLEOTIDE SEQUENCE [LARGE SCALE GENOMIC DNA]</scope>
    <source>
        <strain evidence="1 2">SJW1-2</strain>
    </source>
</reference>
<evidence type="ECO:0000313" key="1">
    <source>
        <dbReference type="EMBL" id="PNY79365.1"/>
    </source>
</evidence>
<sequence>MKDDLEEVHWAALGLGATASVLSVPELLRGLLTETQAERRQAGGYWTVEHLLRLLWDEAGALRPGVPQVYRYLLEVLVQPQVVTRVDVLRCLFVWFDEQGGTGAVADEVRAVMRAGRPVYEALLREGDPELTPEVRELLAQAWWQEA</sequence>
<dbReference type="OrthoDB" id="292843at2"/>
<keyword evidence="2" id="KW-1185">Reference proteome</keyword>
<comment type="caution">
    <text evidence="1">The sequence shown here is derived from an EMBL/GenBank/DDBJ whole genome shotgun (WGS) entry which is preliminary data.</text>
</comment>
<name>A0A2K3US51_9DEIO</name>
<protein>
    <submittedName>
        <fullName evidence="1">Uncharacterized protein</fullName>
    </submittedName>
</protein>
<organism evidence="1 2">
    <name type="scientific">Deinococcus koreensis</name>
    <dbReference type="NCBI Taxonomy" id="2054903"/>
    <lineage>
        <taxon>Bacteria</taxon>
        <taxon>Thermotogati</taxon>
        <taxon>Deinococcota</taxon>
        <taxon>Deinococci</taxon>
        <taxon>Deinococcales</taxon>
        <taxon>Deinococcaceae</taxon>
        <taxon>Deinococcus</taxon>
    </lineage>
</organism>
<proteinExistence type="predicted"/>
<dbReference type="RefSeq" id="WP_103314192.1">
    <property type="nucleotide sequence ID" value="NZ_PPPD01000004.1"/>
</dbReference>
<dbReference type="EMBL" id="PPPD01000004">
    <property type="protein sequence ID" value="PNY79365.1"/>
    <property type="molecule type" value="Genomic_DNA"/>
</dbReference>
<dbReference type="Proteomes" id="UP000236379">
    <property type="component" value="Unassembled WGS sequence"/>
</dbReference>
<evidence type="ECO:0000313" key="2">
    <source>
        <dbReference type="Proteomes" id="UP000236379"/>
    </source>
</evidence>
<accession>A0A2K3US51</accession>
<gene>
    <name evidence="1" type="ORF">CVO96_19770</name>
</gene>
<dbReference type="AlphaFoldDB" id="A0A2K3US51"/>